<protein>
    <recommendedName>
        <fullName evidence="2">Potassium channel domain-containing protein</fullName>
    </recommendedName>
</protein>
<proteinExistence type="predicted"/>
<evidence type="ECO:0000256" key="1">
    <source>
        <dbReference type="SAM" id="Phobius"/>
    </source>
</evidence>
<keyword evidence="1" id="KW-0472">Membrane</keyword>
<evidence type="ECO:0000313" key="4">
    <source>
        <dbReference type="Proteomes" id="UP001159641"/>
    </source>
</evidence>
<dbReference type="InterPro" id="IPR003937">
    <property type="entry name" value="K_chnl_volt-dep_KCNQ"/>
</dbReference>
<keyword evidence="1" id="KW-1133">Transmembrane helix</keyword>
<feature type="domain" description="Potassium channel" evidence="2">
    <location>
        <begin position="10"/>
        <end position="44"/>
    </location>
</feature>
<feature type="transmembrane region" description="Helical" evidence="1">
    <location>
        <begin position="29"/>
        <end position="47"/>
    </location>
</feature>
<organism evidence="3 4">
    <name type="scientific">Eschrichtius robustus</name>
    <name type="common">California gray whale</name>
    <name type="synonym">Eschrichtius gibbosus</name>
    <dbReference type="NCBI Taxonomy" id="9764"/>
    <lineage>
        <taxon>Eukaryota</taxon>
        <taxon>Metazoa</taxon>
        <taxon>Chordata</taxon>
        <taxon>Craniata</taxon>
        <taxon>Vertebrata</taxon>
        <taxon>Euteleostomi</taxon>
        <taxon>Mammalia</taxon>
        <taxon>Eutheria</taxon>
        <taxon>Laurasiatheria</taxon>
        <taxon>Artiodactyla</taxon>
        <taxon>Whippomorpha</taxon>
        <taxon>Cetacea</taxon>
        <taxon>Mysticeti</taxon>
        <taxon>Eschrichtiidae</taxon>
        <taxon>Eschrichtius</taxon>
    </lineage>
</organism>
<dbReference type="InterPro" id="IPR013099">
    <property type="entry name" value="K_chnl_dom"/>
</dbReference>
<dbReference type="PANTHER" id="PTHR47735:SF4">
    <property type="entry name" value="POTASSIUM VOLTAGE-GATED CHANNEL SUBFAMILY KQT MEMBER 2"/>
    <property type="match status" value="1"/>
</dbReference>
<accession>A0AB34GHP8</accession>
<dbReference type="GO" id="GO:0005249">
    <property type="term" value="F:voltage-gated potassium channel activity"/>
    <property type="evidence" value="ECO:0007669"/>
    <property type="project" value="InterPro"/>
</dbReference>
<dbReference type="Pfam" id="PF07885">
    <property type="entry name" value="Ion_trans_2"/>
    <property type="match status" value="1"/>
</dbReference>
<keyword evidence="1" id="KW-0812">Transmembrane</keyword>
<dbReference type="EMBL" id="JAIQCJ010002232">
    <property type="protein sequence ID" value="KAJ8779144.1"/>
    <property type="molecule type" value="Genomic_DNA"/>
</dbReference>
<gene>
    <name evidence="3" type="ORF">J1605_012995</name>
</gene>
<comment type="caution">
    <text evidence="3">The sequence shown here is derived from an EMBL/GenBank/DDBJ whole genome shotgun (WGS) entry which is preliminary data.</text>
</comment>
<dbReference type="Gene3D" id="1.10.287.70">
    <property type="match status" value="1"/>
</dbReference>
<dbReference type="PANTHER" id="PTHR47735">
    <property type="entry name" value="POTASSIUM VOLTAGE-GATED CHANNEL SUBFAMILY KQT MEMBER 4"/>
    <property type="match status" value="1"/>
</dbReference>
<dbReference type="GO" id="GO:0008076">
    <property type="term" value="C:voltage-gated potassium channel complex"/>
    <property type="evidence" value="ECO:0007669"/>
    <property type="project" value="TreeGrafter"/>
</dbReference>
<dbReference type="AlphaFoldDB" id="A0AB34GHP8"/>
<reference evidence="3 4" key="1">
    <citation type="submission" date="2022-11" db="EMBL/GenBank/DDBJ databases">
        <title>Whole genome sequence of Eschrichtius robustus ER-17-0199.</title>
        <authorList>
            <person name="Bruniche-Olsen A."/>
            <person name="Black A.N."/>
            <person name="Fields C.J."/>
            <person name="Walden K."/>
            <person name="Dewoody J.A."/>
        </authorList>
    </citation>
    <scope>NUCLEOTIDE SEQUENCE [LARGE SCALE GENOMIC DNA]</scope>
    <source>
        <strain evidence="3">ER-17-0199</strain>
        <tissue evidence="3">Blubber</tissue>
    </source>
</reference>
<sequence>MSDGACCPQITLTTIGYGDKYPQTWNGRLLAATFTLIGVSFFALPAVQEQHRQKHFEKRRNPAAGLIQSAWRFYATNLSRTDLHSTWQYYERTVTVPMYSVLAVRCVVCKPCDDSPPELAEVNASWFRGPQPLQGALRFEAKG</sequence>
<dbReference type="SUPFAM" id="SSF81324">
    <property type="entry name" value="Voltage-gated potassium channels"/>
    <property type="match status" value="1"/>
</dbReference>
<evidence type="ECO:0000313" key="3">
    <source>
        <dbReference type="EMBL" id="KAJ8779144.1"/>
    </source>
</evidence>
<dbReference type="Gene3D" id="6.10.140.1910">
    <property type="match status" value="1"/>
</dbReference>
<keyword evidence="4" id="KW-1185">Reference proteome</keyword>
<name>A0AB34GHP8_ESCRO</name>
<dbReference type="Proteomes" id="UP001159641">
    <property type="component" value="Unassembled WGS sequence"/>
</dbReference>
<evidence type="ECO:0000259" key="2">
    <source>
        <dbReference type="Pfam" id="PF07885"/>
    </source>
</evidence>